<keyword evidence="2" id="KW-0997">Cell inner membrane</keyword>
<sequence length="347" mass="36838">MSNLQLGLAIAGGVVLAGVVAHSAWTSRRNAPRQAQPEPATDDTLPTAGREPTLSDNALETPAFTLPQAPRRPAMDSLIDVIATVALDPSVTAVSGEAALAALPSTRRAGTKPFSVEGYNLVTLVWEAPGLGQRYGGFQAGVQLANRSGALNEIEYSEFVVKTQAFADAINATPEFPEMLDEVARARELDQFASAHDAQLGFTIRARNASWSPGYIQQNAARLGFVQGVIPGRLVLPCSVDGLPPLLVLSFDSQAALAEDPAQSAIRDISLHLDVAQVDRAEQPFERMREAASALAQAMEGVVTDDNGQPLAAQTMDVIGTELQTLYDTLEQRDLAAGSPLARRLFS</sequence>
<evidence type="ECO:0000259" key="4">
    <source>
        <dbReference type="SMART" id="SM00771"/>
    </source>
</evidence>
<keyword evidence="2" id="KW-0472">Membrane</keyword>
<keyword evidence="6" id="KW-1185">Reference proteome</keyword>
<evidence type="ECO:0000313" key="6">
    <source>
        <dbReference type="Proteomes" id="UP001268089"/>
    </source>
</evidence>
<gene>
    <name evidence="5" type="ORF">J2X15_000521</name>
</gene>
<dbReference type="SUPFAM" id="SSF64383">
    <property type="entry name" value="Cell-division protein ZipA, C-terminal domain"/>
    <property type="match status" value="1"/>
</dbReference>
<keyword evidence="2" id="KW-1003">Cell membrane</keyword>
<dbReference type="Gene3D" id="3.30.1400.10">
    <property type="entry name" value="ZipA, C-terminal FtsZ-binding domain"/>
    <property type="match status" value="1"/>
</dbReference>
<dbReference type="EMBL" id="JAVDXO010000001">
    <property type="protein sequence ID" value="MDR7305255.1"/>
    <property type="molecule type" value="Genomic_DNA"/>
</dbReference>
<reference evidence="5 6" key="1">
    <citation type="submission" date="2023-07" db="EMBL/GenBank/DDBJ databases">
        <title>Sorghum-associated microbial communities from plants grown in Nebraska, USA.</title>
        <authorList>
            <person name="Schachtman D."/>
        </authorList>
    </citation>
    <scope>NUCLEOTIDE SEQUENCE [LARGE SCALE GENOMIC DNA]</scope>
    <source>
        <strain evidence="5 6">BE308</strain>
    </source>
</reference>
<evidence type="ECO:0000256" key="3">
    <source>
        <dbReference type="SAM" id="MobiDB-lite"/>
    </source>
</evidence>
<comment type="similarity">
    <text evidence="1">Belongs to the ZipA family.</text>
</comment>
<comment type="function">
    <text evidence="1">Essential cell division protein that stabilizes the FtsZ protofilaments by cross-linking them and that serves as a cytoplasmic membrane anchor for the Z ring. Also required for the recruitment to the septal ring of downstream cell division proteins.</text>
</comment>
<evidence type="ECO:0000256" key="1">
    <source>
        <dbReference type="RuleBase" id="RU003612"/>
    </source>
</evidence>
<evidence type="ECO:0000256" key="2">
    <source>
        <dbReference type="RuleBase" id="RU003613"/>
    </source>
</evidence>
<feature type="domain" description="ZipA C-terminal FtsZ-binding" evidence="4">
    <location>
        <begin position="196"/>
        <end position="323"/>
    </location>
</feature>
<keyword evidence="2" id="KW-0812">Transmembrane</keyword>
<feature type="region of interest" description="Disordered" evidence="3">
    <location>
        <begin position="27"/>
        <end position="70"/>
    </location>
</feature>
<protein>
    <recommendedName>
        <fullName evidence="1">Cell division protein ZipA</fullName>
    </recommendedName>
</protein>
<comment type="caution">
    <text evidence="5">The sequence shown here is derived from an EMBL/GenBank/DDBJ whole genome shotgun (WGS) entry which is preliminary data.</text>
</comment>
<keyword evidence="1" id="KW-0132">Cell division</keyword>
<dbReference type="InterPro" id="IPR007449">
    <property type="entry name" value="ZipA_FtsZ-bd_C"/>
</dbReference>
<dbReference type="Proteomes" id="UP001268089">
    <property type="component" value="Unassembled WGS sequence"/>
</dbReference>
<proteinExistence type="inferred from homology"/>
<organism evidence="5 6">
    <name type="scientific">Rhodoferax saidenbachensis</name>
    <dbReference type="NCBI Taxonomy" id="1484693"/>
    <lineage>
        <taxon>Bacteria</taxon>
        <taxon>Pseudomonadati</taxon>
        <taxon>Pseudomonadota</taxon>
        <taxon>Betaproteobacteria</taxon>
        <taxon>Burkholderiales</taxon>
        <taxon>Comamonadaceae</taxon>
        <taxon>Rhodoferax</taxon>
    </lineage>
</organism>
<dbReference type="SMART" id="SM00771">
    <property type="entry name" value="ZipA_C"/>
    <property type="match status" value="1"/>
</dbReference>
<dbReference type="InterPro" id="IPR036765">
    <property type="entry name" value="ZipA_FtsZ-bd_C_sf"/>
</dbReference>
<comment type="subcellular location">
    <subcellularLocation>
        <location evidence="2">Cell inner membrane</location>
        <topology evidence="2">Single-pass type I membrane protein</topology>
    </subcellularLocation>
</comment>
<dbReference type="Pfam" id="PF04354">
    <property type="entry name" value="ZipA_C"/>
    <property type="match status" value="1"/>
</dbReference>
<name>A0ABU1ZI82_9BURK</name>
<keyword evidence="1" id="KW-0131">Cell cycle</keyword>
<evidence type="ECO:0000313" key="5">
    <source>
        <dbReference type="EMBL" id="MDR7305255.1"/>
    </source>
</evidence>
<dbReference type="RefSeq" id="WP_310339219.1">
    <property type="nucleotide sequence ID" value="NZ_JAVDXO010000001.1"/>
</dbReference>
<accession>A0ABU1ZI82</accession>